<dbReference type="PATRIC" id="fig|28084.5.peg.2811"/>
<evidence type="ECO:0000313" key="3">
    <source>
        <dbReference type="Proteomes" id="UP000054921"/>
    </source>
</evidence>
<accession>A0A0W0SAT6</accession>
<reference evidence="2 3" key="1">
    <citation type="submission" date="2015-11" db="EMBL/GenBank/DDBJ databases">
        <title>Genomic analysis of 38 Legionella species identifies large and diverse effector repertoires.</title>
        <authorList>
            <person name="Burstein D."/>
            <person name="Amaro F."/>
            <person name="Zusman T."/>
            <person name="Lifshitz Z."/>
            <person name="Cohen O."/>
            <person name="Gilbert J.A."/>
            <person name="Pupko T."/>
            <person name="Shuman H.A."/>
            <person name="Segal G."/>
        </authorList>
    </citation>
    <scope>NUCLEOTIDE SEQUENCE [LARGE SCALE GENOMIC DNA]</scope>
    <source>
        <strain evidence="2 3">ORW</strain>
    </source>
</reference>
<name>A0A0W0SAT6_9GAMM</name>
<proteinExistence type="predicted"/>
<feature type="compositionally biased region" description="Polar residues" evidence="1">
    <location>
        <begin position="120"/>
        <end position="129"/>
    </location>
</feature>
<dbReference type="AlphaFoldDB" id="A0A0W0SAT6"/>
<sequence length="203" mass="23775">MKMFYYYTDQKNYYKWGTNDKGIPEFYHLFNKQWTPLPIIGKRRTDWGWEYDLGKIETTKITLITVNDVYDKISLSFFTPSPSNVFGQTLSSSLTLIDKSLVPFQEKETNESDETISHKPASSNQPTTKLKSYTLNPQQIDMLKAHKIMLEGRWFERRIHDYLFFCQGRTKTEKIREITKLLHGEACDPDVVEQGRTGKILKG</sequence>
<protein>
    <submittedName>
        <fullName evidence="2">Uncharacterized protein</fullName>
    </submittedName>
</protein>
<organism evidence="2 3">
    <name type="scientific">Legionella cherrii</name>
    <dbReference type="NCBI Taxonomy" id="28084"/>
    <lineage>
        <taxon>Bacteria</taxon>
        <taxon>Pseudomonadati</taxon>
        <taxon>Pseudomonadota</taxon>
        <taxon>Gammaproteobacteria</taxon>
        <taxon>Legionellales</taxon>
        <taxon>Legionellaceae</taxon>
        <taxon>Legionella</taxon>
    </lineage>
</organism>
<dbReference type="EMBL" id="LNXW01000013">
    <property type="protein sequence ID" value="KTC80579.1"/>
    <property type="molecule type" value="Genomic_DNA"/>
</dbReference>
<dbReference type="Proteomes" id="UP000054921">
    <property type="component" value="Unassembled WGS sequence"/>
</dbReference>
<gene>
    <name evidence="2" type="ORF">Lche_2599</name>
</gene>
<evidence type="ECO:0000256" key="1">
    <source>
        <dbReference type="SAM" id="MobiDB-lite"/>
    </source>
</evidence>
<evidence type="ECO:0000313" key="2">
    <source>
        <dbReference type="EMBL" id="KTC80579.1"/>
    </source>
</evidence>
<dbReference type="STRING" id="28084.Lche_2599"/>
<feature type="region of interest" description="Disordered" evidence="1">
    <location>
        <begin position="108"/>
        <end position="129"/>
    </location>
</feature>
<comment type="caution">
    <text evidence="2">The sequence shown here is derived from an EMBL/GenBank/DDBJ whole genome shotgun (WGS) entry which is preliminary data.</text>
</comment>